<reference evidence="1 2" key="1">
    <citation type="submission" date="2020-12" db="EMBL/GenBank/DDBJ databases">
        <title>Whole genome sequences of gut porcine anaerobes.</title>
        <authorList>
            <person name="Kubasova T."/>
            <person name="Jahodarova E."/>
            <person name="Rychlik I."/>
        </authorList>
    </citation>
    <scope>NUCLEOTIDE SEQUENCE [LARGE SCALE GENOMIC DNA]</scope>
    <source>
        <strain evidence="1 2">An867</strain>
    </source>
</reference>
<dbReference type="Proteomes" id="UP001299220">
    <property type="component" value="Unassembled WGS sequence"/>
</dbReference>
<protein>
    <submittedName>
        <fullName evidence="1">Uncharacterized protein</fullName>
    </submittedName>
</protein>
<accession>A0ABS9CNW1</accession>
<gene>
    <name evidence="1" type="ORF">JQM67_04510</name>
</gene>
<evidence type="ECO:0000313" key="1">
    <source>
        <dbReference type="EMBL" id="MCF2651857.1"/>
    </source>
</evidence>
<name>A0ABS9CNW1_9FIRM</name>
<dbReference type="RefSeq" id="WP_235322866.1">
    <property type="nucleotide sequence ID" value="NZ_JAFBIT010000001.1"/>
</dbReference>
<dbReference type="EMBL" id="JAFBIT010000001">
    <property type="protein sequence ID" value="MCF2651857.1"/>
    <property type="molecule type" value="Genomic_DNA"/>
</dbReference>
<sequence>MQYYKLVASLAGEEVAATRKRNSAERIAISAKSNAFNKLFHDRVFFCVADIIDNILTAGIICAEDVDINQQFQKYANALDMKLNESLQTEEITFHALRNLLSQSEHNDYIEDAEDVFEQFGLGKLGARYCRDLSFRENLINEADKTDIYNRAVRLLTMKQLLPELDRIYAGRTSSEIAGHPVHYMLQTDDMDICGKTVRLLLQALYANGRLQNRRYSTVAFETADEISRQTYDQLYKSNSGGAVIVLYRAGCADADDLADGSRDTIDLLCKAMKKYRNQVLTVFCLPRECNRTKEIFFENLGTTSFIELQEEFAEGECAKNYLKMLARENHIRTDKKLFDQLEEGKGYLAPDLQSIFDEWYNSKLKTVIYPQYKETATVKREIAKAKPKGSAYDELMEMIGLTEAKKLSCRR</sequence>
<comment type="caution">
    <text evidence="1">The sequence shown here is derived from an EMBL/GenBank/DDBJ whole genome shotgun (WGS) entry which is preliminary data.</text>
</comment>
<proteinExistence type="predicted"/>
<keyword evidence="2" id="KW-1185">Reference proteome</keyword>
<organism evidence="1 2">
    <name type="scientific">Anaeromassilibacillus senegalensis</name>
    <dbReference type="NCBI Taxonomy" id="1673717"/>
    <lineage>
        <taxon>Bacteria</taxon>
        <taxon>Bacillati</taxon>
        <taxon>Bacillota</taxon>
        <taxon>Clostridia</taxon>
        <taxon>Eubacteriales</taxon>
        <taxon>Acutalibacteraceae</taxon>
        <taxon>Anaeromassilibacillus</taxon>
    </lineage>
</organism>
<evidence type="ECO:0000313" key="2">
    <source>
        <dbReference type="Proteomes" id="UP001299220"/>
    </source>
</evidence>